<evidence type="ECO:0000313" key="2">
    <source>
        <dbReference type="EMBL" id="KAK7921869.1"/>
    </source>
</evidence>
<reference evidence="3" key="1">
    <citation type="submission" date="2024-04" db="EMBL/GenBank/DDBJ databases">
        <title>Salinicola lusitanus LLJ914,a marine bacterium isolated from the Okinawa Trough.</title>
        <authorList>
            <person name="Li J."/>
        </authorList>
    </citation>
    <scope>NUCLEOTIDE SEQUENCE [LARGE SCALE GENOMIC DNA]</scope>
</reference>
<feature type="compositionally biased region" description="Polar residues" evidence="1">
    <location>
        <begin position="219"/>
        <end position="232"/>
    </location>
</feature>
<dbReference type="Proteomes" id="UP001460270">
    <property type="component" value="Unassembled WGS sequence"/>
</dbReference>
<feature type="region of interest" description="Disordered" evidence="1">
    <location>
        <begin position="185"/>
        <end position="308"/>
    </location>
</feature>
<evidence type="ECO:0000313" key="3">
    <source>
        <dbReference type="Proteomes" id="UP001460270"/>
    </source>
</evidence>
<name>A0AAW0PN47_9GOBI</name>
<feature type="compositionally biased region" description="Basic and acidic residues" evidence="1">
    <location>
        <begin position="185"/>
        <end position="214"/>
    </location>
</feature>
<proteinExistence type="predicted"/>
<keyword evidence="3" id="KW-1185">Reference proteome</keyword>
<sequence length="308" mass="34534">MALVRHSDRQDDTSGTFRTSCVAVSWGLEERTDAHGSRACRHGDTRTRVTRLLPRRHTHMDHAPVTTETHGTEAVSVCSALLREPGLKTDSDFSRGRELAPTVSQSLVPRPSIDIIQVMFQCSCPPFGGRHLKYSSNSLEGVPEMLRPCWPFCLHTVVQLKPSGLGSGLETVEVSYVCELSTARKLDQDRTRAGPRQDESWTKTGPERDQDRTRAGPRQDQSGPRQDQSWTETGPELDRDRTRAGPRQDQSWTETGPELDRDRTRAGPRQDQSWIETGPELDRDRTRAGLETGPELDQDRTRAGLETV</sequence>
<organism evidence="2 3">
    <name type="scientific">Mugilogobius chulae</name>
    <name type="common">yellowstripe goby</name>
    <dbReference type="NCBI Taxonomy" id="88201"/>
    <lineage>
        <taxon>Eukaryota</taxon>
        <taxon>Metazoa</taxon>
        <taxon>Chordata</taxon>
        <taxon>Craniata</taxon>
        <taxon>Vertebrata</taxon>
        <taxon>Euteleostomi</taxon>
        <taxon>Actinopterygii</taxon>
        <taxon>Neopterygii</taxon>
        <taxon>Teleostei</taxon>
        <taxon>Neoteleostei</taxon>
        <taxon>Acanthomorphata</taxon>
        <taxon>Gobiaria</taxon>
        <taxon>Gobiiformes</taxon>
        <taxon>Gobioidei</taxon>
        <taxon>Gobiidae</taxon>
        <taxon>Gobionellinae</taxon>
        <taxon>Mugilogobius</taxon>
    </lineage>
</organism>
<feature type="compositionally biased region" description="Basic and acidic residues" evidence="1">
    <location>
        <begin position="297"/>
        <end position="308"/>
    </location>
</feature>
<gene>
    <name evidence="2" type="ORF">WMY93_008771</name>
</gene>
<accession>A0AAW0PN47</accession>
<protein>
    <submittedName>
        <fullName evidence="2">Uncharacterized protein</fullName>
    </submittedName>
</protein>
<dbReference type="EMBL" id="JBBPFD010000006">
    <property type="protein sequence ID" value="KAK7921869.1"/>
    <property type="molecule type" value="Genomic_DNA"/>
</dbReference>
<evidence type="ECO:0000256" key="1">
    <source>
        <dbReference type="SAM" id="MobiDB-lite"/>
    </source>
</evidence>
<dbReference type="AlphaFoldDB" id="A0AAW0PN47"/>
<comment type="caution">
    <text evidence="2">The sequence shown here is derived from an EMBL/GenBank/DDBJ whole genome shotgun (WGS) entry which is preliminary data.</text>
</comment>